<feature type="region of interest" description="Disordered" evidence="6">
    <location>
        <begin position="985"/>
        <end position="1013"/>
    </location>
</feature>
<gene>
    <name evidence="8" type="ORF">CHLRE_16g658750v5</name>
</gene>
<comment type="subcellular location">
    <subcellularLocation>
        <location evidence="1">Membrane</location>
        <topology evidence="1">Multi-pass membrane protein</topology>
    </subcellularLocation>
</comment>
<dbReference type="InterPro" id="IPR002781">
    <property type="entry name" value="TM_pro_TauE-like"/>
</dbReference>
<feature type="transmembrane region" description="Helical" evidence="7">
    <location>
        <begin position="64"/>
        <end position="83"/>
    </location>
</feature>
<evidence type="ECO:0000256" key="1">
    <source>
        <dbReference type="ARBA" id="ARBA00004141"/>
    </source>
</evidence>
<feature type="region of interest" description="Disordered" evidence="6">
    <location>
        <begin position="431"/>
        <end position="465"/>
    </location>
</feature>
<dbReference type="AlphaFoldDB" id="A0A2K3CTD9"/>
<accession>A0A2K3CTD9</accession>
<feature type="compositionally biased region" description="Low complexity" evidence="6">
    <location>
        <begin position="600"/>
        <end position="618"/>
    </location>
</feature>
<proteinExistence type="inferred from homology"/>
<feature type="compositionally biased region" description="Low complexity" evidence="6">
    <location>
        <begin position="243"/>
        <end position="252"/>
    </location>
</feature>
<dbReference type="PaxDb" id="3055-EDO99731"/>
<feature type="region of interest" description="Disordered" evidence="6">
    <location>
        <begin position="233"/>
        <end position="252"/>
    </location>
</feature>
<evidence type="ECO:0000256" key="2">
    <source>
        <dbReference type="ARBA" id="ARBA00009142"/>
    </source>
</evidence>
<keyword evidence="3 7" id="KW-0812">Transmembrane</keyword>
<dbReference type="Proteomes" id="UP000006906">
    <property type="component" value="Chromosome 16"/>
</dbReference>
<feature type="region of interest" description="Disordered" evidence="6">
    <location>
        <begin position="1052"/>
        <end position="1116"/>
    </location>
</feature>
<feature type="compositionally biased region" description="Basic and acidic residues" evidence="6">
    <location>
        <begin position="1073"/>
        <end position="1088"/>
    </location>
</feature>
<feature type="transmembrane region" description="Helical" evidence="7">
    <location>
        <begin position="849"/>
        <end position="873"/>
    </location>
</feature>
<feature type="transmembrane region" description="Helical" evidence="7">
    <location>
        <begin position="95"/>
        <end position="118"/>
    </location>
</feature>
<evidence type="ECO:0000313" key="8">
    <source>
        <dbReference type="EMBL" id="PNW71545.1"/>
    </source>
</evidence>
<keyword evidence="5 7" id="KW-0472">Membrane</keyword>
<feature type="compositionally biased region" description="Pro residues" evidence="6">
    <location>
        <begin position="496"/>
        <end position="508"/>
    </location>
</feature>
<evidence type="ECO:0000256" key="6">
    <source>
        <dbReference type="SAM" id="MobiDB-lite"/>
    </source>
</evidence>
<feature type="region of interest" description="Disordered" evidence="6">
    <location>
        <begin position="598"/>
        <end position="618"/>
    </location>
</feature>
<reference evidence="8 9" key="1">
    <citation type="journal article" date="2007" name="Science">
        <title>The Chlamydomonas genome reveals the evolution of key animal and plant functions.</title>
        <authorList>
            <person name="Merchant S.S."/>
            <person name="Prochnik S.E."/>
            <person name="Vallon O."/>
            <person name="Harris E.H."/>
            <person name="Karpowicz S.J."/>
            <person name="Witman G.B."/>
            <person name="Terry A."/>
            <person name="Salamov A."/>
            <person name="Fritz-Laylin L.K."/>
            <person name="Marechal-Drouard L."/>
            <person name="Marshall W.F."/>
            <person name="Qu L.H."/>
            <person name="Nelson D.R."/>
            <person name="Sanderfoot A.A."/>
            <person name="Spalding M.H."/>
            <person name="Kapitonov V.V."/>
            <person name="Ren Q."/>
            <person name="Ferris P."/>
            <person name="Lindquist E."/>
            <person name="Shapiro H."/>
            <person name="Lucas S.M."/>
            <person name="Grimwood J."/>
            <person name="Schmutz J."/>
            <person name="Cardol P."/>
            <person name="Cerutti H."/>
            <person name="Chanfreau G."/>
            <person name="Chen C.L."/>
            <person name="Cognat V."/>
            <person name="Croft M.T."/>
            <person name="Dent R."/>
            <person name="Dutcher S."/>
            <person name="Fernandez E."/>
            <person name="Fukuzawa H."/>
            <person name="Gonzalez-Ballester D."/>
            <person name="Gonzalez-Halphen D."/>
            <person name="Hallmann A."/>
            <person name="Hanikenne M."/>
            <person name="Hippler M."/>
            <person name="Inwood W."/>
            <person name="Jabbari K."/>
            <person name="Kalanon M."/>
            <person name="Kuras R."/>
            <person name="Lefebvre P.A."/>
            <person name="Lemaire S.D."/>
            <person name="Lobanov A.V."/>
            <person name="Lohr M."/>
            <person name="Manuell A."/>
            <person name="Meier I."/>
            <person name="Mets L."/>
            <person name="Mittag M."/>
            <person name="Mittelmeier T."/>
            <person name="Moroney J.V."/>
            <person name="Moseley J."/>
            <person name="Napoli C."/>
            <person name="Nedelcu A.M."/>
            <person name="Niyogi K."/>
            <person name="Novoselov S.V."/>
            <person name="Paulsen I.T."/>
            <person name="Pazour G."/>
            <person name="Purton S."/>
            <person name="Ral J.P."/>
            <person name="Riano-Pachon D.M."/>
            <person name="Riekhof W."/>
            <person name="Rymarquis L."/>
            <person name="Schroda M."/>
            <person name="Stern D."/>
            <person name="Umen J."/>
            <person name="Willows R."/>
            <person name="Wilson N."/>
            <person name="Zimmer S.L."/>
            <person name="Allmer J."/>
            <person name="Balk J."/>
            <person name="Bisova K."/>
            <person name="Chen C.J."/>
            <person name="Elias M."/>
            <person name="Gendler K."/>
            <person name="Hauser C."/>
            <person name="Lamb M.R."/>
            <person name="Ledford H."/>
            <person name="Long J.C."/>
            <person name="Minagawa J."/>
            <person name="Page M.D."/>
            <person name="Pan J."/>
            <person name="Pootakham W."/>
            <person name="Roje S."/>
            <person name="Rose A."/>
            <person name="Stahlberg E."/>
            <person name="Terauchi A.M."/>
            <person name="Yang P."/>
            <person name="Ball S."/>
            <person name="Bowler C."/>
            <person name="Dieckmann C.L."/>
            <person name="Gladyshev V.N."/>
            <person name="Green P."/>
            <person name="Jorgensen R."/>
            <person name="Mayfield S."/>
            <person name="Mueller-Roeber B."/>
            <person name="Rajamani S."/>
            <person name="Sayre R.T."/>
            <person name="Brokstein P."/>
            <person name="Dubchak I."/>
            <person name="Goodstein D."/>
            <person name="Hornick L."/>
            <person name="Huang Y.W."/>
            <person name="Jhaveri J."/>
            <person name="Luo Y."/>
            <person name="Martinez D."/>
            <person name="Ngau W.C."/>
            <person name="Otillar B."/>
            <person name="Poliakov A."/>
            <person name="Porter A."/>
            <person name="Szajkowski L."/>
            <person name="Werner G."/>
            <person name="Zhou K."/>
            <person name="Grigoriev I.V."/>
            <person name="Rokhsar D.S."/>
            <person name="Grossman A.R."/>
        </authorList>
    </citation>
    <scope>NUCLEOTIDE SEQUENCE [LARGE SCALE GENOMIC DNA]</scope>
    <source>
        <strain evidence="9">CC-503</strain>
    </source>
</reference>
<feature type="compositionally biased region" description="Pro residues" evidence="6">
    <location>
        <begin position="997"/>
        <end position="1006"/>
    </location>
</feature>
<comment type="similarity">
    <text evidence="2">Belongs to the 4-toluene sulfonate uptake permease (TSUP) (TC 2.A.102) family.</text>
</comment>
<sequence>MGANEESGGGLGVDSLFTADPRTLIGLVVAVLVGAVANAAGVGGGALFVPLFNALIGFALKPSTALSQACIAAGAASSLALNLSRTHPGDPAAALIDFPLLALLTPVLLVGVGFGVLLNHVLPSWLLAILLILLLFFLVVQAIGKARTLWQNESALRQARKEAAAAAAAVLASGQDQETARLTAVTSFGATLRRRGSRGTFHRHALGANAAAPISHMPISPYYQPGASLYGQHSTPGQSNYQPPAGAAAHAGPNPFAHHDAFAALGVSGYSVAVVAGHPAAPEGAAVNAVGTFAHRTGLPGLHSLQPHQTVLPAGAVVVGASSMLRSHHGQSGYGQSGYGQSGYGHSGYGHSGYGTAHGSGGGGAFDLSTYSRFSSRRLGNSHYLQYSNRHNLPSKANSTRALSPAATAAAAGGFSAAVGASSVKAQQLPLQGSGGTVASGGSGGGGAAGGAAGRGGGRGGGSSRMSTFLSRAAESIYALSELGGPDVDDLMLAAVPPPPPPPSPPRGPATVTAHLGTAAAAPYGGTIVVTTSAGAVLMPILSSAVPATPRDVVLRGSRSAAAAVAAAGTAAAATTAVAAANGTGGVGAAALQRSEDGIAPSPTAHAPSSGPSAPAAAAAWHRFLPRALSREGRNAGGGAASVPAAASLPHALSPTASAAGGAAAAAPRDPQHIQITVGSAAAGAVRQQPHTPAAAAAATTGTTALMPPLPAVDPYARPSAAGSDFRRVSAGLTALAEDQEADDAIMAVPALLPAVASSGIVGSSIPATISAQQQQGPLRKRGAAKLLSLLAAPFLYVGSGTRDYALGLAAGLRRVPRAYGAVAVFTWAVYLTLQGLRSEQARCSAAWWALFAIQIAAMAAVCAGLLAGASGWRPACVKTPQHRQQLVAVPGKQAGAEGEEKGLVKGAVGDGSTKGGEEDPDPSGDDENEDGIKALAASAGGGVDGVGLIGGGAAVCSSSATPGGPRPEHQGPCMHAGADVEAPAAAAAAAAVKPASRPPRPPPRPVAEATESQHLDMHLCQPHLLGHPHLLDGHPQPGSGRAEAQLLAAAPVEGQQDGGQDGGQQDGGQQDGGEKDLALLDNNRDIGDCEGGGIGHANDDDEKEEEEEEEEQEDDGMVVISGAAALLLSAPLVTLLVTFAAGLTGGMLGLGGGMVMGPLLLHLGVHPQVTAATSGAMVLFSSSTALLQFALAGELNAQYAAVFAAASAVAALAGTLVVAGLVRRSGRPSIVVLALAGVMGLGLVSVAVFGLQRAAKDLGAGDIGFSQLCAT</sequence>
<feature type="transmembrane region" description="Helical" evidence="7">
    <location>
        <begin position="1118"/>
        <end position="1141"/>
    </location>
</feature>
<feature type="compositionally biased region" description="Low complexity" evidence="6">
    <location>
        <begin position="985"/>
        <end position="996"/>
    </location>
</feature>
<dbReference type="Gramene" id="PNW71545">
    <property type="protein sequence ID" value="PNW71545"/>
    <property type="gene ID" value="CHLRE_16g658750v5"/>
</dbReference>
<dbReference type="GO" id="GO:0043161">
    <property type="term" value="P:proteasome-mediated ubiquitin-dependent protein catabolic process"/>
    <property type="evidence" value="ECO:0000318"/>
    <property type="project" value="GO_Central"/>
</dbReference>
<feature type="compositionally biased region" description="Acidic residues" evidence="6">
    <location>
        <begin position="919"/>
        <end position="930"/>
    </location>
</feature>
<organism evidence="8 9">
    <name type="scientific">Chlamydomonas reinhardtii</name>
    <name type="common">Chlamydomonas smithii</name>
    <dbReference type="NCBI Taxonomy" id="3055"/>
    <lineage>
        <taxon>Eukaryota</taxon>
        <taxon>Viridiplantae</taxon>
        <taxon>Chlorophyta</taxon>
        <taxon>core chlorophytes</taxon>
        <taxon>Chlorophyceae</taxon>
        <taxon>CS clade</taxon>
        <taxon>Chlamydomonadales</taxon>
        <taxon>Chlamydomonadaceae</taxon>
        <taxon>Chlamydomonas</taxon>
    </lineage>
</organism>
<protein>
    <submittedName>
        <fullName evidence="8">Uncharacterized protein</fullName>
    </submittedName>
</protein>
<keyword evidence="4 7" id="KW-1133">Transmembrane helix</keyword>
<dbReference type="PANTHER" id="PTHR14255:SF3">
    <property type="entry name" value="SULFITE EXPORTER TAUE_SAFE FAMILY PROTEIN 5-RELATED"/>
    <property type="match status" value="1"/>
</dbReference>
<dbReference type="GeneID" id="5723407"/>
<feature type="compositionally biased region" description="Gly residues" evidence="6">
    <location>
        <begin position="1057"/>
        <end position="1072"/>
    </location>
</feature>
<feature type="transmembrane region" description="Helical" evidence="7">
    <location>
        <begin position="1200"/>
        <end position="1223"/>
    </location>
</feature>
<feature type="region of interest" description="Disordered" evidence="6">
    <location>
        <begin position="888"/>
        <end position="931"/>
    </location>
</feature>
<feature type="transmembrane region" description="Helical" evidence="7">
    <location>
        <begin position="24"/>
        <end position="52"/>
    </location>
</feature>
<dbReference type="InParanoid" id="A0A2K3CTD9"/>
<feature type="compositionally biased region" description="Polar residues" evidence="6">
    <location>
        <begin position="233"/>
        <end position="242"/>
    </location>
</feature>
<feature type="transmembrane region" description="Helical" evidence="7">
    <location>
        <begin position="819"/>
        <end position="837"/>
    </location>
</feature>
<dbReference type="GO" id="GO:0031464">
    <property type="term" value="C:Cul4A-RING E3 ubiquitin ligase complex"/>
    <property type="evidence" value="ECO:0000318"/>
    <property type="project" value="GO_Central"/>
</dbReference>
<feature type="compositionally biased region" description="Gly residues" evidence="6">
    <location>
        <begin position="433"/>
        <end position="463"/>
    </location>
</feature>
<feature type="transmembrane region" description="Helical" evidence="7">
    <location>
        <begin position="124"/>
        <end position="144"/>
    </location>
</feature>
<dbReference type="EMBL" id="CM008977">
    <property type="protein sequence ID" value="PNW71545.1"/>
    <property type="molecule type" value="Genomic_DNA"/>
</dbReference>
<dbReference type="STRING" id="3055.A0A2K3CTD9"/>
<dbReference type="Pfam" id="PF01925">
    <property type="entry name" value="TauE"/>
    <property type="match status" value="2"/>
</dbReference>
<feature type="region of interest" description="Disordered" evidence="6">
    <location>
        <begin position="490"/>
        <end position="511"/>
    </location>
</feature>
<dbReference type="PANTHER" id="PTHR14255">
    <property type="entry name" value="CEREBLON"/>
    <property type="match status" value="1"/>
</dbReference>
<name>A0A2K3CTD9_CHLRE</name>
<dbReference type="GO" id="GO:0016020">
    <property type="term" value="C:membrane"/>
    <property type="evidence" value="ECO:0007669"/>
    <property type="project" value="UniProtKB-SubCell"/>
</dbReference>
<dbReference type="OrthoDB" id="549777at2759"/>
<keyword evidence="9" id="KW-1185">Reference proteome</keyword>
<dbReference type="KEGG" id="cre:CHLRE_16g658750v5"/>
<evidence type="ECO:0000256" key="7">
    <source>
        <dbReference type="SAM" id="Phobius"/>
    </source>
</evidence>
<feature type="transmembrane region" description="Helical" evidence="7">
    <location>
        <begin position="1229"/>
        <end position="1252"/>
    </location>
</feature>
<evidence type="ECO:0000256" key="5">
    <source>
        <dbReference type="ARBA" id="ARBA00023136"/>
    </source>
</evidence>
<evidence type="ECO:0000313" key="9">
    <source>
        <dbReference type="Proteomes" id="UP000006906"/>
    </source>
</evidence>
<feature type="compositionally biased region" description="Acidic residues" evidence="6">
    <location>
        <begin position="1100"/>
        <end position="1116"/>
    </location>
</feature>
<dbReference type="RefSeq" id="XP_042915588.1">
    <property type="nucleotide sequence ID" value="XM_043070946.1"/>
</dbReference>
<evidence type="ECO:0000256" key="3">
    <source>
        <dbReference type="ARBA" id="ARBA00022692"/>
    </source>
</evidence>
<evidence type="ECO:0000256" key="4">
    <source>
        <dbReference type="ARBA" id="ARBA00022989"/>
    </source>
</evidence>